<evidence type="ECO:0000313" key="2">
    <source>
        <dbReference type="Proteomes" id="UP000004690"/>
    </source>
</evidence>
<dbReference type="Proteomes" id="UP000004690">
    <property type="component" value="Unassembled WGS sequence"/>
</dbReference>
<organism evidence="1 2">
    <name type="scientific">Galbibacter orientalis DSM 19592</name>
    <dbReference type="NCBI Taxonomy" id="926559"/>
    <lineage>
        <taxon>Bacteria</taxon>
        <taxon>Pseudomonadati</taxon>
        <taxon>Bacteroidota</taxon>
        <taxon>Flavobacteriia</taxon>
        <taxon>Flavobacteriales</taxon>
        <taxon>Flavobacteriaceae</taxon>
        <taxon>Galbibacter</taxon>
    </lineage>
</organism>
<dbReference type="STRING" id="926559.JoomaDRAFT_3941"/>
<proteinExistence type="predicted"/>
<name>I3CB73_9FLAO</name>
<accession>I3CB73</accession>
<dbReference type="eggNOG" id="ENOG502Z9Z3">
    <property type="taxonomic scope" value="Bacteria"/>
</dbReference>
<gene>
    <name evidence="1" type="ORF">JoomaDRAFT_3941</name>
</gene>
<dbReference type="HOGENOM" id="CLU_470735_0_0_10"/>
<reference evidence="1 2" key="1">
    <citation type="submission" date="2012-02" db="EMBL/GenBank/DDBJ databases">
        <title>Improved High-Quality Draft genome of Joostella marina DSM 19592.</title>
        <authorList>
            <consortium name="US DOE Joint Genome Institute (JGI-PGF)"/>
            <person name="Lucas S."/>
            <person name="Copeland A."/>
            <person name="Lapidus A."/>
            <person name="Bruce D."/>
            <person name="Goodwin L."/>
            <person name="Pitluck S."/>
            <person name="Peters L."/>
            <person name="Chertkov O."/>
            <person name="Ovchinnikova G."/>
            <person name="Kyrpides N."/>
            <person name="Mavromatis K."/>
            <person name="Detter J.C."/>
            <person name="Han C."/>
            <person name="Land M."/>
            <person name="Hauser L."/>
            <person name="Markowitz V."/>
            <person name="Cheng J.-F."/>
            <person name="Hugenholtz P."/>
            <person name="Woyke T."/>
            <person name="Wu D."/>
            <person name="Tindall B."/>
            <person name="Brambilla E."/>
            <person name="Klenk H.-P."/>
            <person name="Eisen J.A."/>
        </authorList>
    </citation>
    <scope>NUCLEOTIDE SEQUENCE [LARGE SCALE GENOMIC DNA]</scope>
    <source>
        <strain evidence="1 2">DSM 19592</strain>
    </source>
</reference>
<sequence length="579" mass="68639">MNFINLRSVFNRKVRAKNPLLFIYKPVRHNAKKKMGLIRIHNKKVVLANADYKHKYWPILSNLVFEKFGPTQINEPNAVQETLKECFFTLCKIFEEKLSEEKRASFYIFCHNLHEDSIDLWRLQTQNIPLGINEEEFASSRRVLKIILEQSTKLDLVGTPNFFYEMRENLETYVDLLEELLYIGSWCLVISENTARSQLFETSTGIQVIDDELNILTHQPYPELFKYVFYDMPRHSSKVALSDSMIEFKTIVEDNYGVKYDDLASFINQQLQSPIYRLGLTKIEPLKNEILKELKCDEDFINDFYAGLTVTKDNCLSIEKCFLNNQSEFRFTYRPILELNVDGQIYNLIGYNKWLESMSLLSTNAFPFGLYPTEWKRHQKIKEFVQKTDNTHDKILEEPIINILKEKSFFNDSNVESFEQPNGQNVNIKNSVGDIDILFIDVDFELIYVCECKHNRSRHDMNNWRRDYSNFKEKYESQLERKVDWVTQNKNIVETHFEQIYPEHFKVKLADYEVRGIFIINAPTVYMYNGKYRAMTITDINDLLERKYNDVKFEFTNESNGEVTLIEYPYFDNVKEKLG</sequence>
<keyword evidence="2" id="KW-1185">Reference proteome</keyword>
<dbReference type="AlphaFoldDB" id="I3CB73"/>
<dbReference type="EMBL" id="JH651379">
    <property type="protein sequence ID" value="EIJ40866.1"/>
    <property type="molecule type" value="Genomic_DNA"/>
</dbReference>
<protein>
    <submittedName>
        <fullName evidence="1">Uncharacterized protein</fullName>
    </submittedName>
</protein>
<evidence type="ECO:0000313" key="1">
    <source>
        <dbReference type="EMBL" id="EIJ40866.1"/>
    </source>
</evidence>